<dbReference type="EMBL" id="MN740259">
    <property type="protein sequence ID" value="QHT96578.1"/>
    <property type="molecule type" value="Genomic_DNA"/>
</dbReference>
<dbReference type="AlphaFoldDB" id="A0A6C0ITP7"/>
<accession>A0A6C0ITP7</accession>
<sequence>MKIIRNISILILFFGLIILTIYITRSYNYKIEDTIIHKSKLEMEKRRLQSENDSRNNGRPSVLFSNMFENSTPWMGYSDPDTITKNISDKKNINSYAKFDSNRYSTVNK</sequence>
<protein>
    <submittedName>
        <fullName evidence="2">Uncharacterized protein</fullName>
    </submittedName>
</protein>
<reference evidence="2" key="1">
    <citation type="journal article" date="2020" name="Nature">
        <title>Giant virus diversity and host interactions through global metagenomics.</title>
        <authorList>
            <person name="Schulz F."/>
            <person name="Roux S."/>
            <person name="Paez-Espino D."/>
            <person name="Jungbluth S."/>
            <person name="Walsh D.A."/>
            <person name="Denef V.J."/>
            <person name="McMahon K.D."/>
            <person name="Konstantinidis K.T."/>
            <person name="Eloe-Fadrosh E.A."/>
            <person name="Kyrpides N.C."/>
            <person name="Woyke T."/>
        </authorList>
    </citation>
    <scope>NUCLEOTIDE SEQUENCE</scope>
    <source>
        <strain evidence="2">GVMAG-M-3300024302-11</strain>
    </source>
</reference>
<proteinExistence type="predicted"/>
<evidence type="ECO:0000256" key="1">
    <source>
        <dbReference type="SAM" id="Phobius"/>
    </source>
</evidence>
<organism evidence="2">
    <name type="scientific">viral metagenome</name>
    <dbReference type="NCBI Taxonomy" id="1070528"/>
    <lineage>
        <taxon>unclassified sequences</taxon>
        <taxon>metagenomes</taxon>
        <taxon>organismal metagenomes</taxon>
    </lineage>
</organism>
<evidence type="ECO:0000313" key="2">
    <source>
        <dbReference type="EMBL" id="QHT96578.1"/>
    </source>
</evidence>
<keyword evidence="1" id="KW-0812">Transmembrane</keyword>
<keyword evidence="1" id="KW-0472">Membrane</keyword>
<name>A0A6C0ITP7_9ZZZZ</name>
<feature type="transmembrane region" description="Helical" evidence="1">
    <location>
        <begin position="7"/>
        <end position="24"/>
    </location>
</feature>
<keyword evidence="1" id="KW-1133">Transmembrane helix</keyword>